<dbReference type="GO" id="GO:0008236">
    <property type="term" value="F:serine-type peptidase activity"/>
    <property type="evidence" value="ECO:0007669"/>
    <property type="project" value="UniProtKB-KW"/>
</dbReference>
<dbReference type="PANTHER" id="PTHR42987">
    <property type="entry name" value="PEPTIDASE S49"/>
    <property type="match status" value="1"/>
</dbReference>
<dbReference type="GO" id="GO:0006508">
    <property type="term" value="P:proteolysis"/>
    <property type="evidence" value="ECO:0007669"/>
    <property type="project" value="UniProtKB-KW"/>
</dbReference>
<dbReference type="EC" id="3.4.21.-" evidence="8"/>
<protein>
    <submittedName>
        <fullName evidence="8">Putative signal peptide peptidase SppA</fullName>
        <ecNumber evidence="8">3.4.21.-</ecNumber>
    </submittedName>
</protein>
<accession>A0A1U9NL41</accession>
<dbReference type="Pfam" id="PF01343">
    <property type="entry name" value="Peptidase_S49"/>
    <property type="match status" value="1"/>
</dbReference>
<keyword evidence="2" id="KW-0645">Protease</keyword>
<evidence type="ECO:0000256" key="2">
    <source>
        <dbReference type="ARBA" id="ARBA00022670"/>
    </source>
</evidence>
<feature type="region of interest" description="Disordered" evidence="5">
    <location>
        <begin position="1"/>
        <end position="35"/>
    </location>
</feature>
<dbReference type="KEGG" id="alus:STSP2_01822"/>
<name>A0A1U9NL41_9BACT</name>
<dbReference type="InterPro" id="IPR004635">
    <property type="entry name" value="Pept_S49_SppA"/>
</dbReference>
<proteinExistence type="inferred from homology"/>
<evidence type="ECO:0000256" key="3">
    <source>
        <dbReference type="ARBA" id="ARBA00022801"/>
    </source>
</evidence>
<feature type="domain" description="Peptidase S49" evidence="7">
    <location>
        <begin position="156"/>
        <end position="309"/>
    </location>
</feature>
<dbReference type="STRING" id="1936003.STSP2_01822"/>
<dbReference type="Gene3D" id="3.90.226.10">
    <property type="entry name" value="2-enoyl-CoA Hydratase, Chain A, domain 1"/>
    <property type="match status" value="1"/>
</dbReference>
<dbReference type="SUPFAM" id="SSF52096">
    <property type="entry name" value="ClpP/crotonase"/>
    <property type="match status" value="1"/>
</dbReference>
<dbReference type="InterPro" id="IPR047272">
    <property type="entry name" value="S49_SppA_C"/>
</dbReference>
<keyword evidence="9" id="KW-1185">Reference proteome</keyword>
<dbReference type="RefSeq" id="WP_146661850.1">
    <property type="nucleotide sequence ID" value="NZ_CP019791.1"/>
</dbReference>
<dbReference type="AlphaFoldDB" id="A0A1U9NL41"/>
<dbReference type="InterPro" id="IPR029045">
    <property type="entry name" value="ClpP/crotonase-like_dom_sf"/>
</dbReference>
<sequence>MEHDNNNGNPPREDGNDQPPVNPHANPAQPIYIQMPEQKDKRSGWRVLWRLLFTVSIVLNIFLFLLVIGISVMYVPAAGGMVREELVREGDAQNKIAIVRLEGMITTETSDMFRNKINAVRNDDTVKAVIVRTITPGGAVSSSDQIYHMIRQLKAEKDIPVIAFMQTVAASGGYYTSVACDHIMAEPTVITGSIGVIMNHFVLKDLLEQKLGVDSVVVKSGEKKDWPSMFSQPSEEQKEYLREKLIKPSYERFVSLVAEGRSHVLSEEEVLELADGSIYTAEEALEKKLVDSVGYVDSAIQKAQEMAGISGARVVEYKRPITFMSVLGASNKTPWDLDPEMVHELTTPKLMYLWDGQN</sequence>
<keyword evidence="6" id="KW-0472">Membrane</keyword>
<dbReference type="InterPro" id="IPR002142">
    <property type="entry name" value="Peptidase_S49"/>
</dbReference>
<dbReference type="CDD" id="cd07023">
    <property type="entry name" value="S49_Sppa_N_C"/>
    <property type="match status" value="1"/>
</dbReference>
<keyword evidence="6" id="KW-0812">Transmembrane</keyword>
<feature type="compositionally biased region" description="Basic and acidic residues" evidence="5">
    <location>
        <begin position="1"/>
        <end position="15"/>
    </location>
</feature>
<evidence type="ECO:0000256" key="5">
    <source>
        <dbReference type="SAM" id="MobiDB-lite"/>
    </source>
</evidence>
<reference evidence="9" key="1">
    <citation type="submission" date="2017-02" db="EMBL/GenBank/DDBJ databases">
        <title>Comparative genomics and description of representatives of a novel lineage of planctomycetes thriving in anoxic sediments.</title>
        <authorList>
            <person name="Spring S."/>
            <person name="Bunk B."/>
            <person name="Sproer C."/>
        </authorList>
    </citation>
    <scope>NUCLEOTIDE SEQUENCE [LARGE SCALE GENOMIC DNA]</scope>
    <source>
        <strain evidence="9">ST-NAGAB-D1</strain>
    </source>
</reference>
<evidence type="ECO:0000259" key="7">
    <source>
        <dbReference type="Pfam" id="PF01343"/>
    </source>
</evidence>
<feature type="transmembrane region" description="Helical" evidence="6">
    <location>
        <begin position="47"/>
        <end position="75"/>
    </location>
</feature>
<dbReference type="OrthoDB" id="9764363at2"/>
<dbReference type="Proteomes" id="UP000189674">
    <property type="component" value="Chromosome"/>
</dbReference>
<keyword evidence="3 8" id="KW-0378">Hydrolase</keyword>
<dbReference type="Gene3D" id="6.20.330.10">
    <property type="match status" value="1"/>
</dbReference>
<evidence type="ECO:0000313" key="9">
    <source>
        <dbReference type="Proteomes" id="UP000189674"/>
    </source>
</evidence>
<dbReference type="EMBL" id="CP019791">
    <property type="protein sequence ID" value="AQT68653.1"/>
    <property type="molecule type" value="Genomic_DNA"/>
</dbReference>
<comment type="similarity">
    <text evidence="1">Belongs to the peptidase S49 family.</text>
</comment>
<evidence type="ECO:0000256" key="6">
    <source>
        <dbReference type="SAM" id="Phobius"/>
    </source>
</evidence>
<evidence type="ECO:0000313" key="8">
    <source>
        <dbReference type="EMBL" id="AQT68653.1"/>
    </source>
</evidence>
<organism evidence="8 9">
    <name type="scientific">Anaerohalosphaera lusitana</name>
    <dbReference type="NCBI Taxonomy" id="1936003"/>
    <lineage>
        <taxon>Bacteria</taxon>
        <taxon>Pseudomonadati</taxon>
        <taxon>Planctomycetota</taxon>
        <taxon>Phycisphaerae</taxon>
        <taxon>Sedimentisphaerales</taxon>
        <taxon>Anaerohalosphaeraceae</taxon>
        <taxon>Anaerohalosphaera</taxon>
    </lineage>
</organism>
<evidence type="ECO:0000256" key="4">
    <source>
        <dbReference type="ARBA" id="ARBA00022825"/>
    </source>
</evidence>
<keyword evidence="6" id="KW-1133">Transmembrane helix</keyword>
<dbReference type="NCBIfam" id="TIGR00706">
    <property type="entry name" value="SppA_dom"/>
    <property type="match status" value="1"/>
</dbReference>
<keyword evidence="4" id="KW-0720">Serine protease</keyword>
<gene>
    <name evidence="8" type="primary">sppA</name>
    <name evidence="8" type="ORF">STSP2_01822</name>
</gene>
<evidence type="ECO:0000256" key="1">
    <source>
        <dbReference type="ARBA" id="ARBA00008683"/>
    </source>
</evidence>
<dbReference type="PANTHER" id="PTHR42987:SF4">
    <property type="entry name" value="PROTEASE SOHB-RELATED"/>
    <property type="match status" value="1"/>
</dbReference>